<reference evidence="1" key="1">
    <citation type="submission" date="2022-06" db="EMBL/GenBank/DDBJ databases">
        <title>Genome sequencing of Brevibacillus sp. BB3-R1.</title>
        <authorList>
            <person name="Heo J."/>
            <person name="Lee D."/>
            <person name="Won M."/>
            <person name="Han B.-H."/>
            <person name="Hong S.-B."/>
            <person name="Kwon S.-W."/>
        </authorList>
    </citation>
    <scope>NUCLEOTIDE SEQUENCE</scope>
    <source>
        <strain evidence="1">BB3-R1</strain>
    </source>
</reference>
<organism evidence="1 2">
    <name type="scientific">Brevibacillus ruminantium</name>
    <dbReference type="NCBI Taxonomy" id="2950604"/>
    <lineage>
        <taxon>Bacteria</taxon>
        <taxon>Bacillati</taxon>
        <taxon>Bacillota</taxon>
        <taxon>Bacilli</taxon>
        <taxon>Bacillales</taxon>
        <taxon>Paenibacillaceae</taxon>
        <taxon>Brevibacillus</taxon>
    </lineage>
</organism>
<evidence type="ECO:0000313" key="2">
    <source>
        <dbReference type="Proteomes" id="UP001056500"/>
    </source>
</evidence>
<gene>
    <name evidence="1" type="ORF">NDK47_13905</name>
</gene>
<accession>A0ABY4W920</accession>
<dbReference type="EMBL" id="CP098755">
    <property type="protein sequence ID" value="USG63284.1"/>
    <property type="molecule type" value="Genomic_DNA"/>
</dbReference>
<protein>
    <submittedName>
        <fullName evidence="1">Uncharacterized protein</fullName>
    </submittedName>
</protein>
<evidence type="ECO:0000313" key="1">
    <source>
        <dbReference type="EMBL" id="USG63284.1"/>
    </source>
</evidence>
<proteinExistence type="predicted"/>
<dbReference type="Proteomes" id="UP001056500">
    <property type="component" value="Chromosome"/>
</dbReference>
<name>A0ABY4W920_9BACL</name>
<sequence>MTGNEKVRKALADTLERWAAMTRADIDDAESTADTFEASFYSMMEAIREWSEDLEDRPRTVEAFMELPLIAEIAEQMPAPLLLNFETEAELIVAGEYRIDEDKYD</sequence>
<keyword evidence="2" id="KW-1185">Reference proteome</keyword>
<dbReference type="RefSeq" id="WP_251870366.1">
    <property type="nucleotide sequence ID" value="NZ_CP098755.1"/>
</dbReference>